<dbReference type="EMBL" id="VFSV01000008">
    <property type="protein sequence ID" value="TRD22079.1"/>
    <property type="molecule type" value="Genomic_DNA"/>
</dbReference>
<evidence type="ECO:0000313" key="6">
    <source>
        <dbReference type="EMBL" id="TRD22079.1"/>
    </source>
</evidence>
<protein>
    <submittedName>
        <fullName evidence="6">GFA family protein</fullName>
    </submittedName>
</protein>
<keyword evidence="3" id="KW-0862">Zinc</keyword>
<dbReference type="SUPFAM" id="SSF51316">
    <property type="entry name" value="Mss4-like"/>
    <property type="match status" value="1"/>
</dbReference>
<dbReference type="InterPro" id="IPR006913">
    <property type="entry name" value="CENP-V/GFA"/>
</dbReference>
<evidence type="ECO:0000313" key="7">
    <source>
        <dbReference type="Proteomes" id="UP000318590"/>
    </source>
</evidence>
<dbReference type="AlphaFoldDB" id="A0A547Q6S0"/>
<dbReference type="GO" id="GO:0046872">
    <property type="term" value="F:metal ion binding"/>
    <property type="evidence" value="ECO:0007669"/>
    <property type="project" value="UniProtKB-KW"/>
</dbReference>
<reference evidence="6 7" key="1">
    <citation type="submission" date="2019-06" db="EMBL/GenBank/DDBJ databases">
        <title>Paenimaribius caenipelagi gen. nov., sp. nov., isolated from a tidal flat.</title>
        <authorList>
            <person name="Yoon J.-H."/>
        </authorList>
    </citation>
    <scope>NUCLEOTIDE SEQUENCE [LARGE SCALE GENOMIC DNA]</scope>
    <source>
        <strain evidence="6 7">JBTF-M29</strain>
    </source>
</reference>
<evidence type="ECO:0000256" key="4">
    <source>
        <dbReference type="ARBA" id="ARBA00023239"/>
    </source>
</evidence>
<evidence type="ECO:0000256" key="3">
    <source>
        <dbReference type="ARBA" id="ARBA00022833"/>
    </source>
</evidence>
<dbReference type="Proteomes" id="UP000318590">
    <property type="component" value="Unassembled WGS sequence"/>
</dbReference>
<keyword evidence="4" id="KW-0456">Lyase</keyword>
<organism evidence="6 7">
    <name type="scientific">Palleronia caenipelagi</name>
    <dbReference type="NCBI Taxonomy" id="2489174"/>
    <lineage>
        <taxon>Bacteria</taxon>
        <taxon>Pseudomonadati</taxon>
        <taxon>Pseudomonadota</taxon>
        <taxon>Alphaproteobacteria</taxon>
        <taxon>Rhodobacterales</taxon>
        <taxon>Roseobacteraceae</taxon>
        <taxon>Palleronia</taxon>
    </lineage>
</organism>
<proteinExistence type="inferred from homology"/>
<dbReference type="InterPro" id="IPR011057">
    <property type="entry name" value="Mss4-like_sf"/>
</dbReference>
<dbReference type="PANTHER" id="PTHR33337">
    <property type="entry name" value="GFA DOMAIN-CONTAINING PROTEIN"/>
    <property type="match status" value="1"/>
</dbReference>
<dbReference type="RefSeq" id="WP_142834069.1">
    <property type="nucleotide sequence ID" value="NZ_VFSV01000008.1"/>
</dbReference>
<accession>A0A547Q6S0</accession>
<dbReference type="Gene3D" id="3.90.1590.10">
    <property type="entry name" value="glutathione-dependent formaldehyde- activating enzyme (gfa)"/>
    <property type="match status" value="1"/>
</dbReference>
<dbReference type="PANTHER" id="PTHR33337:SF40">
    <property type="entry name" value="CENP-V_GFA DOMAIN-CONTAINING PROTEIN-RELATED"/>
    <property type="match status" value="1"/>
</dbReference>
<name>A0A547Q6S0_9RHOB</name>
<evidence type="ECO:0000256" key="2">
    <source>
        <dbReference type="ARBA" id="ARBA00022723"/>
    </source>
</evidence>
<sequence length="146" mass="15530">MRETACQTGGCLCGAVRYRLTEAPEGYGACHCGMCRRWSGGALLAVQVSPGGVAWQGEGAIRTYASSDWAERGWCRECGSNLFWRLTAPGPMQGMVALSAGSLDSLDGLELTSEIYIDHKPAGYAFAGERQRMTEAEVLAAFGPGN</sequence>
<keyword evidence="2" id="KW-0479">Metal-binding</keyword>
<feature type="domain" description="CENP-V/GFA" evidence="5">
    <location>
        <begin position="7"/>
        <end position="125"/>
    </location>
</feature>
<evidence type="ECO:0000259" key="5">
    <source>
        <dbReference type="PROSITE" id="PS51891"/>
    </source>
</evidence>
<keyword evidence="7" id="KW-1185">Reference proteome</keyword>
<comment type="similarity">
    <text evidence="1">Belongs to the Gfa family.</text>
</comment>
<evidence type="ECO:0000256" key="1">
    <source>
        <dbReference type="ARBA" id="ARBA00005495"/>
    </source>
</evidence>
<gene>
    <name evidence="6" type="ORF">FEV53_06860</name>
</gene>
<dbReference type="Pfam" id="PF04828">
    <property type="entry name" value="GFA"/>
    <property type="match status" value="1"/>
</dbReference>
<dbReference type="OrthoDB" id="9807246at2"/>
<dbReference type="GO" id="GO:0016846">
    <property type="term" value="F:carbon-sulfur lyase activity"/>
    <property type="evidence" value="ECO:0007669"/>
    <property type="project" value="InterPro"/>
</dbReference>
<comment type="caution">
    <text evidence="6">The sequence shown here is derived from an EMBL/GenBank/DDBJ whole genome shotgun (WGS) entry which is preliminary data.</text>
</comment>
<dbReference type="PROSITE" id="PS51891">
    <property type="entry name" value="CENP_V_GFA"/>
    <property type="match status" value="1"/>
</dbReference>